<organism evidence="2 3">
    <name type="scientific">Spirochaeta isovalerica</name>
    <dbReference type="NCBI Taxonomy" id="150"/>
    <lineage>
        <taxon>Bacteria</taxon>
        <taxon>Pseudomonadati</taxon>
        <taxon>Spirochaetota</taxon>
        <taxon>Spirochaetia</taxon>
        <taxon>Spirochaetales</taxon>
        <taxon>Spirochaetaceae</taxon>
        <taxon>Spirochaeta</taxon>
    </lineage>
</organism>
<proteinExistence type="predicted"/>
<name>A0A841RBU1_9SPIO</name>
<protein>
    <submittedName>
        <fullName evidence="2">GNAT superfamily N-acetyltransferase</fullName>
    </submittedName>
</protein>
<dbReference type="Pfam" id="PF00583">
    <property type="entry name" value="Acetyltransf_1"/>
    <property type="match status" value="1"/>
</dbReference>
<dbReference type="RefSeq" id="WP_184746964.1">
    <property type="nucleotide sequence ID" value="NZ_JACHGJ010000004.1"/>
</dbReference>
<dbReference type="GO" id="GO:0016747">
    <property type="term" value="F:acyltransferase activity, transferring groups other than amino-acyl groups"/>
    <property type="evidence" value="ECO:0007669"/>
    <property type="project" value="InterPro"/>
</dbReference>
<accession>A0A841RBU1</accession>
<evidence type="ECO:0000313" key="3">
    <source>
        <dbReference type="Proteomes" id="UP000587760"/>
    </source>
</evidence>
<dbReference type="InterPro" id="IPR016181">
    <property type="entry name" value="Acyl_CoA_acyltransferase"/>
</dbReference>
<dbReference type="Proteomes" id="UP000587760">
    <property type="component" value="Unassembled WGS sequence"/>
</dbReference>
<dbReference type="AlphaFoldDB" id="A0A841RBU1"/>
<evidence type="ECO:0000313" key="2">
    <source>
        <dbReference type="EMBL" id="MBB6480697.1"/>
    </source>
</evidence>
<dbReference type="InterPro" id="IPR000182">
    <property type="entry name" value="GNAT_dom"/>
</dbReference>
<gene>
    <name evidence="2" type="ORF">HNR50_002370</name>
</gene>
<keyword evidence="2" id="KW-0808">Transferase</keyword>
<dbReference type="Gene3D" id="3.40.630.30">
    <property type="match status" value="1"/>
</dbReference>
<sequence>MAITFRHYTEQPGFTGDFNRVRDFLIRVNRREMTVTDFTWERWEWIFSLPYMDKTKLSTIGIWEENNEIVALVTYEDEPGRAYFIIDPSYDFLREDMLRYSEANLHEGGELKILIQDTDEEFQYLALESGYRASVEKEGNSVFPIGISSLAYTLPEGYSVTSLSENHDIYKYNRVLWRGFNHEGEPPETEEQIQSRRTSLSGPHNDLDLKIAVVAPDGNFASYCGMWYEPGSDYCLVEPVATDPDYRLRGCGKAAVLEGIKRCAALGAKKAYVGSDQQFYYSIGFSPLPQYSFWVKKL</sequence>
<dbReference type="PROSITE" id="PS51186">
    <property type="entry name" value="GNAT"/>
    <property type="match status" value="1"/>
</dbReference>
<dbReference type="SUPFAM" id="SSF55729">
    <property type="entry name" value="Acyl-CoA N-acyltransferases (Nat)"/>
    <property type="match status" value="1"/>
</dbReference>
<reference evidence="2 3" key="1">
    <citation type="submission" date="2020-08" db="EMBL/GenBank/DDBJ databases">
        <title>Genomic Encyclopedia of Type Strains, Phase IV (KMG-IV): sequencing the most valuable type-strain genomes for metagenomic binning, comparative biology and taxonomic classification.</title>
        <authorList>
            <person name="Goeker M."/>
        </authorList>
    </citation>
    <scope>NUCLEOTIDE SEQUENCE [LARGE SCALE GENOMIC DNA]</scope>
    <source>
        <strain evidence="2 3">DSM 2461</strain>
    </source>
</reference>
<keyword evidence="3" id="KW-1185">Reference proteome</keyword>
<dbReference type="CDD" id="cd04301">
    <property type="entry name" value="NAT_SF"/>
    <property type="match status" value="1"/>
</dbReference>
<dbReference type="EMBL" id="JACHGJ010000004">
    <property type="protein sequence ID" value="MBB6480697.1"/>
    <property type="molecule type" value="Genomic_DNA"/>
</dbReference>
<comment type="caution">
    <text evidence="2">The sequence shown here is derived from an EMBL/GenBank/DDBJ whole genome shotgun (WGS) entry which is preliminary data.</text>
</comment>
<evidence type="ECO:0000259" key="1">
    <source>
        <dbReference type="PROSITE" id="PS51186"/>
    </source>
</evidence>
<feature type="domain" description="N-acetyltransferase" evidence="1">
    <location>
        <begin position="158"/>
        <end position="298"/>
    </location>
</feature>